<reference evidence="2 3" key="1">
    <citation type="submission" date="2024-09" db="EMBL/GenBank/DDBJ databases">
        <authorList>
            <person name="Sun Q."/>
            <person name="Mori K."/>
        </authorList>
    </citation>
    <scope>NUCLEOTIDE SEQUENCE [LARGE SCALE GENOMIC DNA]</scope>
    <source>
        <strain evidence="2 3">KCTC 22789</strain>
    </source>
</reference>
<keyword evidence="3" id="KW-1185">Reference proteome</keyword>
<dbReference type="Proteomes" id="UP001589799">
    <property type="component" value="Unassembled WGS sequence"/>
</dbReference>
<protein>
    <submittedName>
        <fullName evidence="2">Uncharacterized protein</fullName>
    </submittedName>
</protein>
<keyword evidence="1" id="KW-0472">Membrane</keyword>
<evidence type="ECO:0000256" key="1">
    <source>
        <dbReference type="SAM" id="Phobius"/>
    </source>
</evidence>
<dbReference type="EMBL" id="JBHLWE010000019">
    <property type="protein sequence ID" value="MFC0340544.1"/>
    <property type="molecule type" value="Genomic_DNA"/>
</dbReference>
<accession>A0ABV6I3M3</accession>
<keyword evidence="1" id="KW-1133">Transmembrane helix</keyword>
<evidence type="ECO:0000313" key="2">
    <source>
        <dbReference type="EMBL" id="MFC0340544.1"/>
    </source>
</evidence>
<gene>
    <name evidence="2" type="ORF">ACFFII_07170</name>
</gene>
<dbReference type="RefSeq" id="WP_377698206.1">
    <property type="nucleotide sequence ID" value="NZ_JBHLWE010000019.1"/>
</dbReference>
<comment type="caution">
    <text evidence="2">The sequence shown here is derived from an EMBL/GenBank/DDBJ whole genome shotgun (WGS) entry which is preliminary data.</text>
</comment>
<evidence type="ECO:0000313" key="3">
    <source>
        <dbReference type="Proteomes" id="UP001589799"/>
    </source>
</evidence>
<proteinExistence type="predicted"/>
<feature type="transmembrane region" description="Helical" evidence="1">
    <location>
        <begin position="7"/>
        <end position="32"/>
    </location>
</feature>
<organism evidence="2 3">
    <name type="scientific">Paracoccus niistensis</name>
    <dbReference type="NCBI Taxonomy" id="632935"/>
    <lineage>
        <taxon>Bacteria</taxon>
        <taxon>Pseudomonadati</taxon>
        <taxon>Pseudomonadota</taxon>
        <taxon>Alphaproteobacteria</taxon>
        <taxon>Rhodobacterales</taxon>
        <taxon>Paracoccaceae</taxon>
        <taxon>Paracoccus</taxon>
    </lineage>
</organism>
<sequence>MKPETKGAIIGAIVGAVGTVLASVIGLIPWMFGHGETTRVVLATQDGSEALPLNLASLPRPSNRVAKVLALLNEQDTRRIVDIALIGRDNSGLSGLCLHTPEDEAELAAFRRLEEIGLGAVHVEEVPERLGSHTVQADFPDVDGTWYARIDPEMLDEMCRGVRVCPRSFSFTPTDLGIETRTFLRDLLVTQIKDPAADDGST</sequence>
<name>A0ABV6I3M3_9RHOB</name>
<keyword evidence="1" id="KW-0812">Transmembrane</keyword>